<evidence type="ECO:0000256" key="1">
    <source>
        <dbReference type="PROSITE-ProRule" id="PRU00169"/>
    </source>
</evidence>
<dbReference type="STRING" id="929558.SMGD1_2422"/>
<name>B6BN77_SULGG</name>
<dbReference type="SUPFAM" id="SSF52172">
    <property type="entry name" value="CheY-like"/>
    <property type="match status" value="1"/>
</dbReference>
<dbReference type="Pfam" id="PF00072">
    <property type="entry name" value="Response_reg"/>
    <property type="match status" value="1"/>
</dbReference>
<keyword evidence="4" id="KW-1185">Reference proteome</keyword>
<dbReference type="GO" id="GO:0000160">
    <property type="term" value="P:phosphorelay signal transduction system"/>
    <property type="evidence" value="ECO:0007669"/>
    <property type="project" value="InterPro"/>
</dbReference>
<dbReference type="PATRIC" id="fig|929558.5.peg.2412"/>
<keyword evidence="1" id="KW-0597">Phosphoprotein</keyword>
<dbReference type="SMART" id="SM00448">
    <property type="entry name" value="REC"/>
    <property type="match status" value="1"/>
</dbReference>
<gene>
    <name evidence="3" type="ORF">SMGD1_2422</name>
</gene>
<dbReference type="eggNOG" id="COG3437">
    <property type="taxonomic scope" value="Bacteria"/>
</dbReference>
<accession>B6BN77</accession>
<dbReference type="Gene3D" id="3.40.50.2300">
    <property type="match status" value="1"/>
</dbReference>
<comment type="caution">
    <text evidence="3">The sequence shown here is derived from an EMBL/GenBank/DDBJ whole genome shotgun (WGS) entry which is preliminary data.</text>
</comment>
<accession>H1FZ61</accession>
<dbReference type="PROSITE" id="PS50110">
    <property type="entry name" value="RESPONSE_REGULATORY"/>
    <property type="match status" value="1"/>
</dbReference>
<sequence length="137" mass="15707">MNASMKEIIVYCNSIELLYVEDNEEARQFTMELLSRFFKNIAVCENGLEALEIFKVKDISLIMSDINMPKMDGIEMSKKIRDINQDVPIILLSAHNESSFKDSANHAGVTDYLEKPLNLSRLIELLNSFANQQDMEK</sequence>
<dbReference type="InterPro" id="IPR011006">
    <property type="entry name" value="CheY-like_superfamily"/>
</dbReference>
<protein>
    <submittedName>
        <fullName evidence="3">Two-component response regulator receiver (CheY-like)</fullName>
    </submittedName>
</protein>
<dbReference type="EMBL" id="AFRZ01000001">
    <property type="protein sequence ID" value="EHP30945.1"/>
    <property type="molecule type" value="Genomic_DNA"/>
</dbReference>
<organism evidence="3 4">
    <name type="scientific">Sulfurimonas gotlandica (strain DSM 19862 / JCM 16533 / GD1)</name>
    <dbReference type="NCBI Taxonomy" id="929558"/>
    <lineage>
        <taxon>Bacteria</taxon>
        <taxon>Pseudomonadati</taxon>
        <taxon>Campylobacterota</taxon>
        <taxon>Epsilonproteobacteria</taxon>
        <taxon>Campylobacterales</taxon>
        <taxon>Sulfurimonadaceae</taxon>
        <taxon>Sulfurimonas</taxon>
    </lineage>
</organism>
<dbReference type="AlphaFoldDB" id="B6BN77"/>
<dbReference type="CDD" id="cd17546">
    <property type="entry name" value="REC_hyHK_CKI1_RcsC-like"/>
    <property type="match status" value="1"/>
</dbReference>
<evidence type="ECO:0000313" key="3">
    <source>
        <dbReference type="EMBL" id="EHP30945.1"/>
    </source>
</evidence>
<dbReference type="InterPro" id="IPR001789">
    <property type="entry name" value="Sig_transdc_resp-reg_receiver"/>
</dbReference>
<evidence type="ECO:0000259" key="2">
    <source>
        <dbReference type="PROSITE" id="PS50110"/>
    </source>
</evidence>
<dbReference type="Proteomes" id="UP000006431">
    <property type="component" value="Unassembled WGS sequence"/>
</dbReference>
<feature type="modified residue" description="4-aspartylphosphate" evidence="1">
    <location>
        <position position="65"/>
    </location>
</feature>
<reference evidence="3 4" key="1">
    <citation type="journal article" date="2012" name="Proc. Natl. Acad. Sci. U.S.A.">
        <title>Genome and physiology of a model Epsilonproteobacterium responsible for sulfide detoxification in marine oxygen depletion zones.</title>
        <authorList>
            <person name="Grote J."/>
            <person name="Schott T."/>
            <person name="Bruckner C.G."/>
            <person name="Glockner F.O."/>
            <person name="Jost G."/>
            <person name="Teeling H."/>
            <person name="Labrenz M."/>
            <person name="Jurgens K."/>
        </authorList>
    </citation>
    <scope>NUCLEOTIDE SEQUENCE [LARGE SCALE GENOMIC DNA]</scope>
    <source>
        <strain evidence="3 4">GD1</strain>
    </source>
</reference>
<feature type="domain" description="Response regulatory" evidence="2">
    <location>
        <begin position="16"/>
        <end position="130"/>
    </location>
</feature>
<dbReference type="PANTHER" id="PTHR43228">
    <property type="entry name" value="TWO-COMPONENT RESPONSE REGULATOR"/>
    <property type="match status" value="1"/>
</dbReference>
<dbReference type="OrthoDB" id="5514345at2"/>
<evidence type="ECO:0000313" key="4">
    <source>
        <dbReference type="Proteomes" id="UP000006431"/>
    </source>
</evidence>
<dbReference type="RefSeq" id="WP_008339629.1">
    <property type="nucleotide sequence ID" value="NZ_AFRZ01000001.1"/>
</dbReference>
<dbReference type="InterPro" id="IPR052048">
    <property type="entry name" value="ST_Response_Regulator"/>
</dbReference>
<dbReference type="HOGENOM" id="CLU_000445_69_12_7"/>
<proteinExistence type="predicted"/>
<dbReference type="PANTHER" id="PTHR43228:SF1">
    <property type="entry name" value="TWO-COMPONENT RESPONSE REGULATOR ARR22"/>
    <property type="match status" value="1"/>
</dbReference>